<evidence type="ECO:0008006" key="3">
    <source>
        <dbReference type="Google" id="ProtNLM"/>
    </source>
</evidence>
<evidence type="ECO:0000256" key="1">
    <source>
        <dbReference type="SAM" id="SignalP"/>
    </source>
</evidence>
<dbReference type="AlphaFoldDB" id="E1YGK0"/>
<gene>
    <name evidence="2" type="ORF">N47_J06750</name>
</gene>
<feature type="chain" id="PRO_5003154933" description="DUF1573 domain-containing protein" evidence="1">
    <location>
        <begin position="25"/>
        <end position="73"/>
    </location>
</feature>
<protein>
    <recommendedName>
        <fullName evidence="3">DUF1573 domain-containing protein</fullName>
    </recommendedName>
</protein>
<evidence type="ECO:0000313" key="2">
    <source>
        <dbReference type="EMBL" id="CBX29694.1"/>
    </source>
</evidence>
<organism evidence="2">
    <name type="scientific">uncultured Desulfobacterium sp</name>
    <dbReference type="NCBI Taxonomy" id="201089"/>
    <lineage>
        <taxon>Bacteria</taxon>
        <taxon>Pseudomonadati</taxon>
        <taxon>Thermodesulfobacteriota</taxon>
        <taxon>Desulfobacteria</taxon>
        <taxon>Desulfobacterales</taxon>
        <taxon>Desulfobacteriaceae</taxon>
        <taxon>Desulfobacterium</taxon>
        <taxon>environmental samples</taxon>
    </lineage>
</organism>
<feature type="signal peptide" evidence="1">
    <location>
        <begin position="1"/>
        <end position="24"/>
    </location>
</feature>
<name>E1YGK0_9BACT</name>
<keyword evidence="1" id="KW-0732">Signal</keyword>
<reference evidence="2" key="1">
    <citation type="journal article" date="2011" name="Environ. Microbiol.">
        <title>Genomic insights into the metabolic potential of the polycyclic aromatic hydrocarbon degrading sulfate-reducing Deltaproteobacterium N47.</title>
        <authorList>
            <person name="Bergmann F."/>
            <person name="Selesi D."/>
            <person name="Weinmaier T."/>
            <person name="Tischler P."/>
            <person name="Rattei T."/>
            <person name="Meckenstock R.U."/>
        </authorList>
    </citation>
    <scope>NUCLEOTIDE SEQUENCE</scope>
</reference>
<dbReference type="EMBL" id="FR695872">
    <property type="protein sequence ID" value="CBX29694.1"/>
    <property type="molecule type" value="Genomic_DNA"/>
</dbReference>
<proteinExistence type="predicted"/>
<accession>E1YGK0</accession>
<sequence>MKHKLFVTCFSVILLIVSYSLSHGDNGENQPNAVVPESSYIFDQVPEGVKIVHDYVIQNSGGAPLEIYKVQTG</sequence>